<gene>
    <name evidence="3" type="ORF">TRFO_18328</name>
</gene>
<feature type="region of interest" description="Disordered" evidence="2">
    <location>
        <begin position="289"/>
        <end position="312"/>
    </location>
</feature>
<dbReference type="VEuPathDB" id="TrichDB:TRFO_18328"/>
<organism evidence="3 4">
    <name type="scientific">Tritrichomonas foetus</name>
    <dbReference type="NCBI Taxonomy" id="1144522"/>
    <lineage>
        <taxon>Eukaryota</taxon>
        <taxon>Metamonada</taxon>
        <taxon>Parabasalia</taxon>
        <taxon>Tritrichomonadida</taxon>
        <taxon>Tritrichomonadidae</taxon>
        <taxon>Tritrichomonas</taxon>
    </lineage>
</organism>
<dbReference type="SUPFAM" id="SSF90257">
    <property type="entry name" value="Myosin rod fragments"/>
    <property type="match status" value="1"/>
</dbReference>
<dbReference type="EMBL" id="MLAK01000574">
    <property type="protein sequence ID" value="OHT11957.1"/>
    <property type="molecule type" value="Genomic_DNA"/>
</dbReference>
<protein>
    <submittedName>
        <fullName evidence="3">Uncharacterized protein</fullName>
    </submittedName>
</protein>
<keyword evidence="1" id="KW-0175">Coiled coil</keyword>
<evidence type="ECO:0000256" key="1">
    <source>
        <dbReference type="SAM" id="Coils"/>
    </source>
</evidence>
<evidence type="ECO:0000313" key="4">
    <source>
        <dbReference type="Proteomes" id="UP000179807"/>
    </source>
</evidence>
<evidence type="ECO:0000256" key="2">
    <source>
        <dbReference type="SAM" id="MobiDB-lite"/>
    </source>
</evidence>
<feature type="compositionally biased region" description="Polar residues" evidence="2">
    <location>
        <begin position="294"/>
        <end position="312"/>
    </location>
</feature>
<proteinExistence type="predicted"/>
<reference evidence="3" key="1">
    <citation type="submission" date="2016-10" db="EMBL/GenBank/DDBJ databases">
        <authorList>
            <person name="Benchimol M."/>
            <person name="Almeida L.G."/>
            <person name="Vasconcelos A.T."/>
            <person name="Perreira-Neves A."/>
            <person name="Rosa I.A."/>
            <person name="Tasca T."/>
            <person name="Bogo M.R."/>
            <person name="de Souza W."/>
        </authorList>
    </citation>
    <scope>NUCLEOTIDE SEQUENCE [LARGE SCALE GENOMIC DNA]</scope>
    <source>
        <strain evidence="3">K</strain>
    </source>
</reference>
<feature type="coiled-coil region" evidence="1">
    <location>
        <begin position="619"/>
        <end position="677"/>
    </location>
</feature>
<dbReference type="AlphaFoldDB" id="A0A1J4KR61"/>
<comment type="caution">
    <text evidence="3">The sequence shown here is derived from an EMBL/GenBank/DDBJ whole genome shotgun (WGS) entry which is preliminary data.</text>
</comment>
<feature type="coiled-coil region" evidence="1">
    <location>
        <begin position="423"/>
        <end position="457"/>
    </location>
</feature>
<dbReference type="GeneID" id="94834818"/>
<dbReference type="Proteomes" id="UP000179807">
    <property type="component" value="Unassembled WGS sequence"/>
</dbReference>
<accession>A0A1J4KR61</accession>
<feature type="coiled-coil region" evidence="1">
    <location>
        <begin position="338"/>
        <end position="393"/>
    </location>
</feature>
<keyword evidence="4" id="KW-1185">Reference proteome</keyword>
<evidence type="ECO:0000313" key="3">
    <source>
        <dbReference type="EMBL" id="OHT11957.1"/>
    </source>
</evidence>
<sequence>MDASNFPKITTNPDHHISDLENKNLILEEKLKKLSNELFYYKSLNENAQKVNNNTYHNDFENNTMNHQTNYRNTMNTNNAHNHFDNEQKYHNEIADLNYRLQIAINQIQELKESHFKELDYQNTFYNNEILKLTTKNNSLEEENQKLKSDLESLSQKYSVEMSFIQNQDRFLLLAAEKYFHLEFQKVEDVTYFFTNNVPFHSILHEKDQIIENNLKIIISLKKKNHFLKKIIEEIDENHHTEIIHLKHKIKTQESLNNGLKTKIEDQANEYQDNMMYLLQKITHELKPKHENSNADQKPNQIVNQNENQGNPKTDYLMKASPIKCEYSIQNHVDSNLVKQLNEMISKLHEDNHNLNEKITKYKIKNKKLKSAVKSKENKIMKLNSKINSLKFEFDRNINNTSKAISNLSNLNKIPDQITEKVIAAAKNKIHQQREKLKKKVHQIHQMENHIKDLRLQISEQNIHLNAHFSNMNSNVTSNMNIHKMNDSESLSESSESFHFSDSFQNKQLLHEQQNPEIIVFNYNEYSPKLQPILRPILENNSLSFETKINLSIRKIVNYFVQKIEKNKKFKSIVQSINCFISDVTSLIVNKNIPLESLYKDIDSQAQIIATLKENQRKIIDSQNNSLKLVNEKKKLERKIVKLKESSKKDLNTIKSLETIKNEKESLSSEKNQLHIQNLNLFKNCEILKAENTELKTSLETEKNISIKMKKEYCQKIREYEKILQKLKDKCYKQQIKMEVSNAMS</sequence>
<dbReference type="RefSeq" id="XP_068365093.1">
    <property type="nucleotide sequence ID" value="XM_068500114.1"/>
</dbReference>
<feature type="coiled-coil region" evidence="1">
    <location>
        <begin position="94"/>
        <end position="157"/>
    </location>
</feature>
<name>A0A1J4KR61_9EUKA</name>